<gene>
    <name evidence="1" type="ORF">pC5.7b_300</name>
</gene>
<geneLocation type="plasmid" evidence="1">
    <name>pC5.7b</name>
</geneLocation>
<reference evidence="1" key="1">
    <citation type="submission" date="2018-12" db="EMBL/GenBank/DDBJ databases">
        <title>Three Rhizobium rhizogenes strains isolated from the same crown gall tumor carry diverse plasmids.</title>
        <authorList>
            <person name="Pulawska J."/>
            <person name="Kuzmanovic N."/>
        </authorList>
    </citation>
    <scope>NUCLEOTIDE SEQUENCE</scope>
    <source>
        <strain evidence="1">C5.7</strain>
        <plasmid evidence="1">pC5.7b</plasmid>
    </source>
</reference>
<evidence type="ECO:0000313" key="1">
    <source>
        <dbReference type="EMBL" id="QCL09167.1"/>
    </source>
</evidence>
<organism evidence="1">
    <name type="scientific">Rhizobium rhizogenes</name>
    <name type="common">Agrobacterium rhizogenes</name>
    <dbReference type="NCBI Taxonomy" id="359"/>
    <lineage>
        <taxon>Bacteria</taxon>
        <taxon>Pseudomonadati</taxon>
        <taxon>Pseudomonadota</taxon>
        <taxon>Alphaproteobacteria</taxon>
        <taxon>Hyphomicrobiales</taxon>
        <taxon>Rhizobiaceae</taxon>
        <taxon>Rhizobium/Agrobacterium group</taxon>
        <taxon>Rhizobium</taxon>
    </lineage>
</organism>
<proteinExistence type="predicted"/>
<dbReference type="AlphaFoldDB" id="A0A7S4ZS92"/>
<keyword evidence="1" id="KW-0614">Plasmid</keyword>
<name>A0A7S4ZS92_RHIRH</name>
<protein>
    <submittedName>
        <fullName evidence="1">Uncharacterized protein</fullName>
    </submittedName>
</protein>
<sequence>MYRTRLYGKHRKRKALMPSACRLEFANAATEENKLGFFGT</sequence>
<accession>A0A7S4ZS92</accession>
<dbReference type="EMBL" id="MK318968">
    <property type="protein sequence ID" value="QCL09167.1"/>
    <property type="molecule type" value="Genomic_DNA"/>
</dbReference>